<name>A0A2P2MZN9_RHIMU</name>
<accession>A0A2P2MZN9</accession>
<reference evidence="1" key="1">
    <citation type="submission" date="2018-02" db="EMBL/GenBank/DDBJ databases">
        <title>Rhizophora mucronata_Transcriptome.</title>
        <authorList>
            <person name="Meera S.P."/>
            <person name="Sreeshan A."/>
            <person name="Augustine A."/>
        </authorList>
    </citation>
    <scope>NUCLEOTIDE SEQUENCE</scope>
    <source>
        <tissue evidence="1">Leaf</tissue>
    </source>
</reference>
<sequence>MTALNQLSSCIETDCIEREKEEGR</sequence>
<protein>
    <submittedName>
        <fullName evidence="1">Uncharacterized protein</fullName>
    </submittedName>
</protein>
<dbReference type="AlphaFoldDB" id="A0A2P2MZN9"/>
<proteinExistence type="predicted"/>
<organism evidence="1">
    <name type="scientific">Rhizophora mucronata</name>
    <name type="common">Asiatic mangrove</name>
    <dbReference type="NCBI Taxonomy" id="61149"/>
    <lineage>
        <taxon>Eukaryota</taxon>
        <taxon>Viridiplantae</taxon>
        <taxon>Streptophyta</taxon>
        <taxon>Embryophyta</taxon>
        <taxon>Tracheophyta</taxon>
        <taxon>Spermatophyta</taxon>
        <taxon>Magnoliopsida</taxon>
        <taxon>eudicotyledons</taxon>
        <taxon>Gunneridae</taxon>
        <taxon>Pentapetalae</taxon>
        <taxon>rosids</taxon>
        <taxon>fabids</taxon>
        <taxon>Malpighiales</taxon>
        <taxon>Rhizophoraceae</taxon>
        <taxon>Rhizophora</taxon>
    </lineage>
</organism>
<evidence type="ECO:0000313" key="1">
    <source>
        <dbReference type="EMBL" id="MBX35696.1"/>
    </source>
</evidence>
<dbReference type="EMBL" id="GGEC01055212">
    <property type="protein sequence ID" value="MBX35696.1"/>
    <property type="molecule type" value="Transcribed_RNA"/>
</dbReference>